<evidence type="ECO:0000313" key="2">
    <source>
        <dbReference type="EMBL" id="KAL3795505.1"/>
    </source>
</evidence>
<dbReference type="EMBL" id="JALLPJ020000316">
    <property type="protein sequence ID" value="KAL3795505.1"/>
    <property type="molecule type" value="Genomic_DNA"/>
</dbReference>
<dbReference type="PANTHER" id="PTHR47032:SF1">
    <property type="entry name" value="UDP-D-XYLOSE:L-FUCOSE ALPHA-1,3-D-XYLOSYLTRANSFERASE-RELATED"/>
    <property type="match status" value="1"/>
</dbReference>
<reference evidence="2 3" key="1">
    <citation type="submission" date="2024-10" db="EMBL/GenBank/DDBJ databases">
        <title>Updated reference genomes for cyclostephanoid diatoms.</title>
        <authorList>
            <person name="Roberts W.R."/>
            <person name="Alverson A.J."/>
        </authorList>
    </citation>
    <scope>NUCLEOTIDE SEQUENCE [LARGE SCALE GENOMIC DNA]</scope>
    <source>
        <strain evidence="2 3">AJA010-31</strain>
    </source>
</reference>
<dbReference type="Proteomes" id="UP001530400">
    <property type="component" value="Unassembled WGS sequence"/>
</dbReference>
<name>A0ABD3Q5W0_9STRA</name>
<dbReference type="PANTHER" id="PTHR47032">
    <property type="entry name" value="UDP-D-XYLOSE:L-FUCOSE ALPHA-1,3-D-XYLOSYLTRANSFERASE-RELATED"/>
    <property type="match status" value="1"/>
</dbReference>
<gene>
    <name evidence="2" type="ORF">ACHAWO_012597</name>
</gene>
<feature type="domain" description="Nucleotide-diphospho-sugar transferase" evidence="1">
    <location>
        <begin position="224"/>
        <end position="373"/>
    </location>
</feature>
<comment type="caution">
    <text evidence="2">The sequence shown here is derived from an EMBL/GenBank/DDBJ whole genome shotgun (WGS) entry which is preliminary data.</text>
</comment>
<evidence type="ECO:0000259" key="1">
    <source>
        <dbReference type="Pfam" id="PF03407"/>
    </source>
</evidence>
<protein>
    <recommendedName>
        <fullName evidence="1">Nucleotide-diphospho-sugar transferase domain-containing protein</fullName>
    </recommendedName>
</protein>
<organism evidence="2 3">
    <name type="scientific">Cyclotella atomus</name>
    <dbReference type="NCBI Taxonomy" id="382360"/>
    <lineage>
        <taxon>Eukaryota</taxon>
        <taxon>Sar</taxon>
        <taxon>Stramenopiles</taxon>
        <taxon>Ochrophyta</taxon>
        <taxon>Bacillariophyta</taxon>
        <taxon>Coscinodiscophyceae</taxon>
        <taxon>Thalassiosirophycidae</taxon>
        <taxon>Stephanodiscales</taxon>
        <taxon>Stephanodiscaceae</taxon>
        <taxon>Cyclotella</taxon>
    </lineage>
</organism>
<proteinExistence type="predicted"/>
<keyword evidence="3" id="KW-1185">Reference proteome</keyword>
<accession>A0ABD3Q5W0</accession>
<evidence type="ECO:0000313" key="3">
    <source>
        <dbReference type="Proteomes" id="UP001530400"/>
    </source>
</evidence>
<dbReference type="InterPro" id="IPR005069">
    <property type="entry name" value="Nucl-diP-sugar_transferase"/>
</dbReference>
<dbReference type="InterPro" id="IPR052636">
    <property type="entry name" value="UDP-D-xylose:L-fucose_XylT"/>
</dbReference>
<sequence>MLPLVPTLPVPDLPRLQIFIMGSDNHRRRWLHPTLYVANRSRCVLKLLMLVVGAVYTARMLSNLPLPIILEKPETRLSIVDVQAVIQQERDDRCKHDAYNINSTCGHGHCYAIVLTVNMGFYDFFLNWYHFYNQSVLQSINTQNEVLLLVIAEDNEIYDELIRLQLGKAQIIRSNNKIQHSSRAENYESVGYKSLVSGRAAHLLSVLCGLKYQPTTNQSSSFGSNGWIVLYSDIDTVWLQNPLPFIEAIITDPQQHLQYDILAAVDHHNYGGVETYYCTGFLAIANTLVSFYFLSQWDDELKTNPQLNQPIFNTMLQTDDKHPVQIRHAGLDEGLFPPGRLFFDDENKSKVLQESVVVHNNYIIGRENKKRRFKEYGLWKTST</sequence>
<dbReference type="Pfam" id="PF03407">
    <property type="entry name" value="Nucleotid_trans"/>
    <property type="match status" value="1"/>
</dbReference>
<dbReference type="AlphaFoldDB" id="A0ABD3Q5W0"/>